<evidence type="ECO:0008006" key="3">
    <source>
        <dbReference type="Google" id="ProtNLM"/>
    </source>
</evidence>
<sequence>MKIQLFFKENSETNIPDLSIYTNYLIVLSHNRWDDYGFKVTFDIQIIDYSSNPPLRLKIGSIKLGYRGQTESNPISSHSFFNDYFSKEEKDRLLDSLPDSFFSLPEYDSYYSDINNIFSNNTILINQYFKIIKDVLVNKLQERILTEEVFKKAFQRTMCFSSHEEFQWLYLRSKPLDIFSSQIERANKILNADYQDSLEDEIYIMLHGFLIATLENYLSNTFIKTVMSSDDLILEQASKDGKIKDKKFKIYDLVKGKDLLKQEVLQALQEMSFHNVETVIPMFKDILKCHLQDLTWLKEAVEIRHDCAHRAGYTKDQKKIIIPKENLENLIENIVKFVREIQEQVYVDPKYLNDVMD</sequence>
<name>A0ABT7WSX3_9GAMM</name>
<accession>A0ABT7WSX3</accession>
<keyword evidence="2" id="KW-1185">Reference proteome</keyword>
<gene>
    <name evidence="1" type="ORF">QTA56_16340</name>
</gene>
<organism evidence="1 2">
    <name type="scientific">Acinetobacter thutiue</name>
    <dbReference type="NCBI Taxonomy" id="2998078"/>
    <lineage>
        <taxon>Bacteria</taxon>
        <taxon>Pseudomonadati</taxon>
        <taxon>Pseudomonadota</taxon>
        <taxon>Gammaproteobacteria</taxon>
        <taxon>Moraxellales</taxon>
        <taxon>Moraxellaceae</taxon>
        <taxon>Acinetobacter</taxon>
    </lineage>
</organism>
<dbReference type="EMBL" id="JAUDZE010000011">
    <property type="protein sequence ID" value="MDN0015791.1"/>
    <property type="molecule type" value="Genomic_DNA"/>
</dbReference>
<reference evidence="1" key="1">
    <citation type="submission" date="2023-06" db="EMBL/GenBank/DDBJ databases">
        <title>Two novel species of Acinetobacter isolated from motorbike repairing workshop in Vietnam.</title>
        <authorList>
            <person name="Le N.T.T."/>
        </authorList>
    </citation>
    <scope>NUCLEOTIDE SEQUENCE</scope>
    <source>
        <strain evidence="1">VNH17</strain>
    </source>
</reference>
<comment type="caution">
    <text evidence="1">The sequence shown here is derived from an EMBL/GenBank/DDBJ whole genome shotgun (WGS) entry which is preliminary data.</text>
</comment>
<proteinExistence type="predicted"/>
<evidence type="ECO:0000313" key="1">
    <source>
        <dbReference type="EMBL" id="MDN0015791.1"/>
    </source>
</evidence>
<protein>
    <recommendedName>
        <fullName evidence="3">RiboL-PSP-HEPN domain-containing protein</fullName>
    </recommendedName>
</protein>
<dbReference type="Proteomes" id="UP001168524">
    <property type="component" value="Unassembled WGS sequence"/>
</dbReference>
<dbReference type="RefSeq" id="WP_267982049.1">
    <property type="nucleotide sequence ID" value="NZ_JAPQKF010000011.1"/>
</dbReference>
<evidence type="ECO:0000313" key="2">
    <source>
        <dbReference type="Proteomes" id="UP001168524"/>
    </source>
</evidence>